<evidence type="ECO:0000256" key="6">
    <source>
        <dbReference type="SAM" id="MobiDB-lite"/>
    </source>
</evidence>
<feature type="compositionally biased region" description="Low complexity" evidence="6">
    <location>
        <begin position="1150"/>
        <end position="1169"/>
    </location>
</feature>
<evidence type="ECO:0000313" key="8">
    <source>
        <dbReference type="EMBL" id="ETB57620.1"/>
    </source>
</evidence>
<keyword evidence="9" id="KW-1185">Reference proteome</keyword>
<keyword evidence="4 7" id="KW-1133">Transmembrane helix</keyword>
<feature type="transmembrane region" description="Helical" evidence="7">
    <location>
        <begin position="1022"/>
        <end position="1046"/>
    </location>
</feature>
<feature type="region of interest" description="Disordered" evidence="6">
    <location>
        <begin position="1147"/>
        <end position="1170"/>
    </location>
</feature>
<organism evidence="8 9">
    <name type="scientific">Plasmodium yoelii 17X</name>
    <dbReference type="NCBI Taxonomy" id="1323249"/>
    <lineage>
        <taxon>Eukaryota</taxon>
        <taxon>Sar</taxon>
        <taxon>Alveolata</taxon>
        <taxon>Apicomplexa</taxon>
        <taxon>Aconoidasida</taxon>
        <taxon>Haemosporida</taxon>
        <taxon>Plasmodiidae</taxon>
        <taxon>Plasmodium</taxon>
        <taxon>Plasmodium (Vinckeia)</taxon>
    </lineage>
</organism>
<dbReference type="InterPro" id="IPR000175">
    <property type="entry name" value="Na/ntran_symport"/>
</dbReference>
<keyword evidence="3 7" id="KW-0812">Transmembrane</keyword>
<dbReference type="Proteomes" id="UP000018538">
    <property type="component" value="Unassembled WGS sequence"/>
</dbReference>
<proteinExistence type="predicted"/>
<evidence type="ECO:0000256" key="4">
    <source>
        <dbReference type="ARBA" id="ARBA00022989"/>
    </source>
</evidence>
<evidence type="ECO:0000256" key="7">
    <source>
        <dbReference type="SAM" id="Phobius"/>
    </source>
</evidence>
<keyword evidence="5 7" id="KW-0472">Membrane</keyword>
<feature type="transmembrane region" description="Helical" evidence="7">
    <location>
        <begin position="986"/>
        <end position="1010"/>
    </location>
</feature>
<protein>
    <submittedName>
        <fullName evidence="8">Uncharacterized protein</fullName>
    </submittedName>
</protein>
<keyword evidence="2" id="KW-0813">Transport</keyword>
<feature type="transmembrane region" description="Helical" evidence="7">
    <location>
        <begin position="675"/>
        <end position="693"/>
    </location>
</feature>
<evidence type="ECO:0000313" key="9">
    <source>
        <dbReference type="Proteomes" id="UP000018538"/>
    </source>
</evidence>
<dbReference type="PANTHER" id="PTHR11616:SF240">
    <property type="entry name" value="BLOATED TUBULES, ISOFORM B-RELATED"/>
    <property type="match status" value="1"/>
</dbReference>
<evidence type="ECO:0000256" key="2">
    <source>
        <dbReference type="ARBA" id="ARBA00022448"/>
    </source>
</evidence>
<dbReference type="OrthoDB" id="6581954at2759"/>
<feature type="transmembrane region" description="Helical" evidence="7">
    <location>
        <begin position="890"/>
        <end position="908"/>
    </location>
</feature>
<feature type="transmembrane region" description="Helical" evidence="7">
    <location>
        <begin position="920"/>
        <end position="941"/>
    </location>
</feature>
<evidence type="ECO:0000256" key="5">
    <source>
        <dbReference type="ARBA" id="ARBA00023136"/>
    </source>
</evidence>
<feature type="transmembrane region" description="Helical" evidence="7">
    <location>
        <begin position="795"/>
        <end position="816"/>
    </location>
</feature>
<feature type="transmembrane region" description="Helical" evidence="7">
    <location>
        <begin position="764"/>
        <end position="783"/>
    </location>
</feature>
<feature type="transmembrane region" description="Helical" evidence="7">
    <location>
        <begin position="476"/>
        <end position="497"/>
    </location>
</feature>
<evidence type="ECO:0000256" key="1">
    <source>
        <dbReference type="ARBA" id="ARBA00004141"/>
    </source>
</evidence>
<feature type="transmembrane region" description="Helical" evidence="7">
    <location>
        <begin position="1097"/>
        <end position="1121"/>
    </location>
</feature>
<feature type="transmembrane region" description="Helical" evidence="7">
    <location>
        <begin position="551"/>
        <end position="567"/>
    </location>
</feature>
<accession>V7PF64</accession>
<feature type="transmembrane region" description="Helical" evidence="7">
    <location>
        <begin position="509"/>
        <end position="531"/>
    </location>
</feature>
<reference evidence="8 9" key="1">
    <citation type="submission" date="2013-11" db="EMBL/GenBank/DDBJ databases">
        <title>The Genome Sequence of Plasmodium yoelii 17X.</title>
        <authorList>
            <consortium name="The Broad Institute Genomics Platform"/>
            <consortium name="The Broad Institute Genome Sequencing Center for Infectious Disease"/>
            <person name="Neafsey D."/>
            <person name="Adams J."/>
            <person name="Walker B."/>
            <person name="Young S.K."/>
            <person name="Zeng Q."/>
            <person name="Gargeya S."/>
            <person name="Fitzgerald M."/>
            <person name="Haas B."/>
            <person name="Abouelleil A."/>
            <person name="Alvarado L."/>
            <person name="Chapman S.B."/>
            <person name="Gainer-Dewar J."/>
            <person name="Goldberg J."/>
            <person name="Griggs A."/>
            <person name="Gujja S."/>
            <person name="Hansen M."/>
            <person name="Howarth C."/>
            <person name="Imamovic A."/>
            <person name="Ireland A."/>
            <person name="Larimer J."/>
            <person name="McCowan C."/>
            <person name="Murphy C."/>
            <person name="Pearson M."/>
            <person name="Poon T.W."/>
            <person name="Priest M."/>
            <person name="Roberts A."/>
            <person name="Saif S."/>
            <person name="Shea T."/>
            <person name="Sykes S."/>
            <person name="Wortman J."/>
            <person name="Nusbaum C."/>
            <person name="Birren B."/>
        </authorList>
    </citation>
    <scope>NUCLEOTIDE SEQUENCE [LARGE SCALE GENOMIC DNA]</scope>
    <source>
        <strain evidence="8 9">17X</strain>
    </source>
</reference>
<dbReference type="InterPro" id="IPR037272">
    <property type="entry name" value="SNS_sf"/>
</dbReference>
<dbReference type="SUPFAM" id="SSF161070">
    <property type="entry name" value="SNF-like"/>
    <property type="match status" value="1"/>
</dbReference>
<comment type="subcellular location">
    <subcellularLocation>
        <location evidence="1">Membrane</location>
        <topology evidence="1">Multi-pass membrane protein</topology>
    </subcellularLocation>
</comment>
<evidence type="ECO:0000256" key="3">
    <source>
        <dbReference type="ARBA" id="ARBA00022692"/>
    </source>
</evidence>
<dbReference type="EMBL" id="KI635795">
    <property type="protein sequence ID" value="ETB57620.1"/>
    <property type="molecule type" value="Genomic_DNA"/>
</dbReference>
<dbReference type="GO" id="GO:0035725">
    <property type="term" value="P:sodium ion transmembrane transport"/>
    <property type="evidence" value="ECO:0007669"/>
    <property type="project" value="TreeGrafter"/>
</dbReference>
<feature type="transmembrane region" description="Helical" evidence="7">
    <location>
        <begin position="705"/>
        <end position="723"/>
    </location>
</feature>
<sequence>MSPKEHEHDTNEFSHEKRKKKKKIDKWNISHTKGSNDLKSYLYSMCINFSYSDIYQEYISRLSLNSYNNCDYDQIRRSCYISKNDFLKYYNFLLYDNNFELEEEEENNDVDEFSFFFKNPNNSSDIEEVATYLIGKCDGDTKENKEKYKERAHKIIKKLILNKYRNKNMLLTMSTDDDDDDNNSDIAEKSKKKKYQNEQTDRKRKNSTNYYDLESSTLGKFNANAQNKFYNNCELIKSEENYEKNYEKNENEKNYFPKIIKKSFFLLRNFVIDKNEISFMSNLNIYFLNYENVSKNEIKNVHNNHYFYMLNNLSASKNDPSVEMYYNFYKKLVRDKINLSNDSLKIEDEEIKREPILDRIKYDENIYGSNTSEKFMKDSIISSKNTQINIKNVNKLSYDDSYSILSYKGKSEISMQNVTKNVTKNESALSKTEHNSYRRRSMKRLCSEEIEVYFKKVIKNEIINFNQKRIDNKDKWNTLFSFMFSCIGASLSTHCYLDLSEIKTKIDFFLLFSLIIICYIFIGLPLLQMEFSLGQISQSSVVNSFSFLKKKYTGIGIITLIITFNILSKNIYKSVDTVIIITNSIKKPLPWQTNYCEKIKSKEICIQDERCRWVFISSETEIPKKNYKRIIKKQNNIFPYLNPQNNTKLLIVPKMECKSIGILEGIHFFSKDINIYWKVTYLLLIMLILYILLRVEEMTCNKFLQYSFLFFITNCIFQMIQMYSKICLHCNNIQNGVNSGYKEKSIFWGEDNLFYINIKFIGKIINIVLISINCSTGINFMFSSYTNIGDNILPFIPYIILGSLIGIVIHFGYYYLCISIIIKYGNVYDGIELNNLLMGLNILPINYGSFEDLFKKEKTVIKNKIIYFIALSKMNLPNIMTFTYFLSSLLLLLISCSIHLKGILLILKESKKLINYKKKIISIFIIILYFFIVLFIIVFPVCHKINLLIDNIISHYIYFFVICLQLICVTWIYNFDSIKIFIKINLLEYICLFILFFFISLFIPIFIYLYRNRNKMVGSNPFYFSLIFFLFLILSFLLINIFITVYRNKGNTKFKTKLYFLYLFNIDIFRKKLNNILYGKKRTYNLGEKHTICLYPYFQKLSITWCLLVKYVIPFFLIFIFSSNSIYNIHDIFISNKYSEQTKATPIYSKNGQSGKNGQNRQNGKNVQNWQNGKNVQNWQNIPPNNLRINNNINLKSGENGNLNVFINKQNEYKKQNLLNEGIKKNKYGFGLLIQYIVSIIMIIIICLFSVAPFINSKNLSIFVLPLTHIWNINDIQIKKKKPINYLYTRYIYFFEEILPCEKIMPFYVWEHIQKHIKDESFITSLKRENENNSNINDKSFINMNKDNYEKYILDLIGTIFKSA</sequence>
<feature type="transmembrane region" description="Helical" evidence="7">
    <location>
        <begin position="953"/>
        <end position="974"/>
    </location>
</feature>
<name>V7PF64_PLAYE</name>
<dbReference type="GO" id="GO:0005886">
    <property type="term" value="C:plasma membrane"/>
    <property type="evidence" value="ECO:0007669"/>
    <property type="project" value="TreeGrafter"/>
</dbReference>
<feature type="transmembrane region" description="Helical" evidence="7">
    <location>
        <begin position="1233"/>
        <end position="1255"/>
    </location>
</feature>
<gene>
    <name evidence="8" type="ORF">YYC_04470</name>
</gene>
<dbReference type="PROSITE" id="PS50267">
    <property type="entry name" value="NA_NEUROTRAN_SYMP_3"/>
    <property type="match status" value="1"/>
</dbReference>
<feature type="region of interest" description="Disordered" evidence="6">
    <location>
        <begin position="172"/>
        <end position="208"/>
    </location>
</feature>
<dbReference type="PANTHER" id="PTHR11616">
    <property type="entry name" value="SODIUM/CHLORIDE DEPENDENT TRANSPORTER"/>
    <property type="match status" value="1"/>
</dbReference>